<reference evidence="1" key="1">
    <citation type="submission" date="2022-11" db="EMBL/GenBank/DDBJ databases">
        <authorList>
            <person name="Morgan W.R."/>
            <person name="Tartar A."/>
        </authorList>
    </citation>
    <scope>NUCLEOTIDE SEQUENCE</scope>
    <source>
        <strain evidence="1">ARSEF 373</strain>
    </source>
</reference>
<name>A0AAV2YGF3_9STRA</name>
<keyword evidence="2" id="KW-1185">Reference proteome</keyword>
<dbReference type="Proteomes" id="UP001146120">
    <property type="component" value="Unassembled WGS sequence"/>
</dbReference>
<evidence type="ECO:0000313" key="1">
    <source>
        <dbReference type="EMBL" id="DAZ92502.1"/>
    </source>
</evidence>
<organism evidence="1 2">
    <name type="scientific">Lagenidium giganteum</name>
    <dbReference type="NCBI Taxonomy" id="4803"/>
    <lineage>
        <taxon>Eukaryota</taxon>
        <taxon>Sar</taxon>
        <taxon>Stramenopiles</taxon>
        <taxon>Oomycota</taxon>
        <taxon>Peronosporomycetes</taxon>
        <taxon>Pythiales</taxon>
        <taxon>Pythiaceae</taxon>
    </lineage>
</organism>
<dbReference type="EMBL" id="DAKRPA010000435">
    <property type="protein sequence ID" value="DAZ92502.1"/>
    <property type="molecule type" value="Genomic_DNA"/>
</dbReference>
<reference evidence="1" key="2">
    <citation type="journal article" date="2023" name="Microbiol Resour">
        <title>Decontamination and Annotation of the Draft Genome Sequence of the Oomycete Lagenidium giganteum ARSEF 373.</title>
        <authorList>
            <person name="Morgan W.R."/>
            <person name="Tartar A."/>
        </authorList>
    </citation>
    <scope>NUCLEOTIDE SEQUENCE</scope>
    <source>
        <strain evidence="1">ARSEF 373</strain>
    </source>
</reference>
<gene>
    <name evidence="1" type="ORF">N0F65_012732</name>
</gene>
<comment type="caution">
    <text evidence="1">The sequence shown here is derived from an EMBL/GenBank/DDBJ whole genome shotgun (WGS) entry which is preliminary data.</text>
</comment>
<protein>
    <recommendedName>
        <fullName evidence="3">Restriction endonuclease domain-containing protein</fullName>
    </recommendedName>
</protein>
<sequence length="240" mass="27008">MAINRAIEALDWPRFMRTLPGHPVVLCHATLAEWEEFVRSEDQALKSTHMEWADGEVLIVEVPSEVHGNVSRAFNHYFMRRPFVRANFLEYGDSYDASRRRFEPDESYRPLNPAPAQWLHQLAQIHHFEGRGRCLPHVGLCCRIPRLEGQSVDDISGVQYVLCIAANQDCTTCEYKLYEVAGLNVQLPAMSPIPVVAPSTIARFSTRRLLGLPATAPALPAGTPPYIDVDLYLVLVRSGL</sequence>
<proteinExistence type="predicted"/>
<evidence type="ECO:0008006" key="3">
    <source>
        <dbReference type="Google" id="ProtNLM"/>
    </source>
</evidence>
<accession>A0AAV2YGF3</accession>
<evidence type="ECO:0000313" key="2">
    <source>
        <dbReference type="Proteomes" id="UP001146120"/>
    </source>
</evidence>
<dbReference type="AlphaFoldDB" id="A0AAV2YGF3"/>